<evidence type="ECO:0000256" key="1">
    <source>
        <dbReference type="SAM" id="MobiDB-lite"/>
    </source>
</evidence>
<keyword evidence="2" id="KW-0732">Signal</keyword>
<dbReference type="AlphaFoldDB" id="A0A7Z2NUX6"/>
<feature type="signal peptide" evidence="2">
    <location>
        <begin position="1"/>
        <end position="25"/>
    </location>
</feature>
<dbReference type="Gene3D" id="2.40.70.10">
    <property type="entry name" value="Acid Proteases"/>
    <property type="match status" value="2"/>
</dbReference>
<dbReference type="PROSITE" id="PS00141">
    <property type="entry name" value="ASP_PROTEASE"/>
    <property type="match status" value="2"/>
</dbReference>
<sequence length="330" mass="34834">MSTAFAPLLAALALASASATPPALPAVSAPTPAADAQATEDGDADPLATLDLGADRAARMTVPVAIGGLSDIPFVVDTGAERTVVSRQLAERLQLAPGPVRRLITVTGTDQVRTVIVPDLEVSGTAIAPIEAPALEAVHIGAAGLLGLDSLQTRRLVLDFKAGRMTVSAARKREERRDEDMIVVRAKSRFGQLILVDSSIENQRIQVIIDTGAETSIGNLALLRRLGNRHRAGPLLPVGLTSVTGDTISAQFAHIRQIRIGGLTINNLPVAFTDAEPFRRFGLADRPAMLLGMDALRLFSRVSVDFANKQVRFVRGGSSALPARTELAAR</sequence>
<evidence type="ECO:0008006" key="5">
    <source>
        <dbReference type="Google" id="ProtNLM"/>
    </source>
</evidence>
<gene>
    <name evidence="3" type="ORF">GVO57_01275</name>
</gene>
<evidence type="ECO:0000313" key="4">
    <source>
        <dbReference type="Proteomes" id="UP000464468"/>
    </source>
</evidence>
<feature type="compositionally biased region" description="Low complexity" evidence="1">
    <location>
        <begin position="23"/>
        <end position="34"/>
    </location>
</feature>
<organism evidence="3 4">
    <name type="scientific">Sphingomonas changnyeongensis</name>
    <dbReference type="NCBI Taxonomy" id="2698679"/>
    <lineage>
        <taxon>Bacteria</taxon>
        <taxon>Pseudomonadati</taxon>
        <taxon>Pseudomonadota</taxon>
        <taxon>Alphaproteobacteria</taxon>
        <taxon>Sphingomonadales</taxon>
        <taxon>Sphingomonadaceae</taxon>
        <taxon>Sphingomonas</taxon>
    </lineage>
</organism>
<dbReference type="Proteomes" id="UP000464468">
    <property type="component" value="Chromosome"/>
</dbReference>
<feature type="region of interest" description="Disordered" evidence="1">
    <location>
        <begin position="23"/>
        <end position="48"/>
    </location>
</feature>
<reference evidence="3 4" key="1">
    <citation type="submission" date="2020-01" db="EMBL/GenBank/DDBJ databases">
        <title>Sphingomonas sp. C33 whole genome sequece.</title>
        <authorList>
            <person name="Park C."/>
        </authorList>
    </citation>
    <scope>NUCLEOTIDE SEQUENCE [LARGE SCALE GENOMIC DNA]</scope>
    <source>
        <strain evidence="3 4">C33</strain>
    </source>
</reference>
<dbReference type="GO" id="GO:0004190">
    <property type="term" value="F:aspartic-type endopeptidase activity"/>
    <property type="evidence" value="ECO:0007669"/>
    <property type="project" value="InterPro"/>
</dbReference>
<feature type="chain" id="PRO_5031300157" description="Peptidase A2 domain-containing protein" evidence="2">
    <location>
        <begin position="26"/>
        <end position="330"/>
    </location>
</feature>
<dbReference type="InterPro" id="IPR021109">
    <property type="entry name" value="Peptidase_aspartic_dom_sf"/>
</dbReference>
<dbReference type="InterPro" id="IPR001969">
    <property type="entry name" value="Aspartic_peptidase_AS"/>
</dbReference>
<dbReference type="SUPFAM" id="SSF50630">
    <property type="entry name" value="Acid proteases"/>
    <property type="match status" value="2"/>
</dbReference>
<keyword evidence="4" id="KW-1185">Reference proteome</keyword>
<evidence type="ECO:0000256" key="2">
    <source>
        <dbReference type="SAM" id="SignalP"/>
    </source>
</evidence>
<dbReference type="Pfam" id="PF13650">
    <property type="entry name" value="Asp_protease_2"/>
    <property type="match status" value="2"/>
</dbReference>
<dbReference type="KEGG" id="schy:GVO57_01275"/>
<name>A0A7Z2NUX6_9SPHN</name>
<dbReference type="GO" id="GO:0006508">
    <property type="term" value="P:proteolysis"/>
    <property type="evidence" value="ECO:0007669"/>
    <property type="project" value="InterPro"/>
</dbReference>
<dbReference type="EMBL" id="CP047895">
    <property type="protein sequence ID" value="QHL89704.1"/>
    <property type="molecule type" value="Genomic_DNA"/>
</dbReference>
<dbReference type="InterPro" id="IPR034122">
    <property type="entry name" value="Retropepsin-like_bacterial"/>
</dbReference>
<dbReference type="RefSeq" id="WP_160591202.1">
    <property type="nucleotide sequence ID" value="NZ_CP047895.1"/>
</dbReference>
<accession>A0A7Z2NUX6</accession>
<protein>
    <recommendedName>
        <fullName evidence="5">Peptidase A2 domain-containing protein</fullName>
    </recommendedName>
</protein>
<evidence type="ECO:0000313" key="3">
    <source>
        <dbReference type="EMBL" id="QHL89704.1"/>
    </source>
</evidence>
<dbReference type="CDD" id="cd05483">
    <property type="entry name" value="retropepsin_like_bacteria"/>
    <property type="match status" value="2"/>
</dbReference>
<proteinExistence type="predicted"/>